<dbReference type="Proteomes" id="UP000504603">
    <property type="component" value="Unplaced"/>
</dbReference>
<dbReference type="KEGG" id="mcha:111019020"/>
<name>A0A6J1DA11_MOMCH</name>
<evidence type="ECO:0000313" key="2">
    <source>
        <dbReference type="Proteomes" id="UP000504603"/>
    </source>
</evidence>
<dbReference type="PANTHER" id="PTHR33974">
    <property type="entry name" value="VASCULAR-RELATED UNKNOWN PROTEIN 1-RELATED"/>
    <property type="match status" value="1"/>
</dbReference>
<dbReference type="OrthoDB" id="779856at2759"/>
<organism evidence="2 3">
    <name type="scientific">Momordica charantia</name>
    <name type="common">Bitter gourd</name>
    <name type="synonym">Balsam pear</name>
    <dbReference type="NCBI Taxonomy" id="3673"/>
    <lineage>
        <taxon>Eukaryota</taxon>
        <taxon>Viridiplantae</taxon>
        <taxon>Streptophyta</taxon>
        <taxon>Embryophyta</taxon>
        <taxon>Tracheophyta</taxon>
        <taxon>Spermatophyta</taxon>
        <taxon>Magnoliopsida</taxon>
        <taxon>eudicotyledons</taxon>
        <taxon>Gunneridae</taxon>
        <taxon>Pentapetalae</taxon>
        <taxon>rosids</taxon>
        <taxon>fabids</taxon>
        <taxon>Cucurbitales</taxon>
        <taxon>Cucurbitaceae</taxon>
        <taxon>Momordiceae</taxon>
        <taxon>Momordica</taxon>
    </lineage>
</organism>
<proteinExistence type="predicted"/>
<dbReference type="AlphaFoldDB" id="A0A6J1DA11"/>
<evidence type="ECO:0000313" key="3">
    <source>
        <dbReference type="RefSeq" id="XP_022151000.1"/>
    </source>
</evidence>
<dbReference type="GeneID" id="111019020"/>
<gene>
    <name evidence="3" type="primary">LOC111019020</name>
</gene>
<feature type="region of interest" description="Disordered" evidence="1">
    <location>
        <begin position="66"/>
        <end position="86"/>
    </location>
</feature>
<dbReference type="GO" id="GO:0010089">
    <property type="term" value="P:xylem development"/>
    <property type="evidence" value="ECO:0007669"/>
    <property type="project" value="InterPro"/>
</dbReference>
<evidence type="ECO:0000256" key="1">
    <source>
        <dbReference type="SAM" id="MobiDB-lite"/>
    </source>
</evidence>
<keyword evidence="2" id="KW-1185">Reference proteome</keyword>
<dbReference type="RefSeq" id="XP_022151000.1">
    <property type="nucleotide sequence ID" value="XM_022295308.1"/>
</dbReference>
<protein>
    <submittedName>
        <fullName evidence="3">Uncharacterized protein LOC111019020</fullName>
    </submittedName>
</protein>
<accession>A0A6J1DA11</accession>
<dbReference type="InterPro" id="IPR039280">
    <property type="entry name" value="VUP"/>
</dbReference>
<reference evidence="3" key="1">
    <citation type="submission" date="2025-08" db="UniProtKB">
        <authorList>
            <consortium name="RefSeq"/>
        </authorList>
    </citation>
    <scope>IDENTIFICATION</scope>
    <source>
        <strain evidence="3">OHB3-1</strain>
    </source>
</reference>
<dbReference type="PANTHER" id="PTHR33974:SF25">
    <property type="entry name" value="SMALL PHOSPHATASE-LIKE PROTEIN 2, PUTATIVE-RELATED"/>
    <property type="match status" value="1"/>
</dbReference>
<sequence length="160" mass="17524">MENSATSRICAHDQEATSFSCSWTSSMDDLIMFDTTAATTSDDYYNRGIFSSSSFSSLNNYCSPEADGDLDDTATSSPHPSIPAMGELNKKQTNKKMDQMMITEAKKHKEGKGSECEECGEIEDRIEVGFVGRDNKNCSTGLKHIGLCLVPVTMVVNYFG</sequence>